<protein>
    <submittedName>
        <fullName evidence="1">Uncharacterized protein</fullName>
    </submittedName>
</protein>
<evidence type="ECO:0000313" key="1">
    <source>
        <dbReference type="EMBL" id="OYD80215.1"/>
    </source>
</evidence>
<keyword evidence="1" id="KW-0614">Plasmid</keyword>
<name>A0A235H4S8_AZOBR</name>
<comment type="caution">
    <text evidence="1">The sequence shown here is derived from an EMBL/GenBank/DDBJ whole genome shotgun (WGS) entry which is preliminary data.</text>
</comment>
<proteinExistence type="predicted"/>
<reference evidence="1 2" key="1">
    <citation type="submission" date="2017-07" db="EMBL/GenBank/DDBJ databases">
        <title>Whole genome sequence of Azospirillum brasilense 2A1, a potential biofertilizer strain.</title>
        <authorList>
            <person name="Fontana C.A."/>
            <person name="Toffoli L.M."/>
            <person name="Salazar S.M."/>
            <person name="Puglisi E."/>
            <person name="Pedraza R."/>
            <person name="Bassi D."/>
            <person name="Cocconcelli P.S."/>
        </authorList>
    </citation>
    <scope>NUCLEOTIDE SEQUENCE [LARGE SCALE GENOMIC DNA]</scope>
    <source>
        <strain evidence="1 2">2A1</strain>
        <plasmid evidence="1">unnamed</plasmid>
    </source>
</reference>
<organism evidence="1 2">
    <name type="scientific">Azospirillum brasilense</name>
    <dbReference type="NCBI Taxonomy" id="192"/>
    <lineage>
        <taxon>Bacteria</taxon>
        <taxon>Pseudomonadati</taxon>
        <taxon>Pseudomonadota</taxon>
        <taxon>Alphaproteobacteria</taxon>
        <taxon>Rhodospirillales</taxon>
        <taxon>Azospirillaceae</taxon>
        <taxon>Azospirillum</taxon>
    </lineage>
</organism>
<sequence>MKTALSTLIQDGGLPELDDQDAAAFRLLMVDWTSPRPMVISLKEKEQSLLSSNSTVLALVS</sequence>
<dbReference type="Proteomes" id="UP000215367">
    <property type="component" value="Unassembled WGS sequence"/>
</dbReference>
<gene>
    <name evidence="1" type="ORF">CHT98_32350</name>
</gene>
<dbReference type="EMBL" id="NOWT01000067">
    <property type="protein sequence ID" value="OYD80215.1"/>
    <property type="molecule type" value="Genomic_DNA"/>
</dbReference>
<dbReference type="AlphaFoldDB" id="A0A235H4S8"/>
<dbReference type="RefSeq" id="WP_094307436.1">
    <property type="nucleotide sequence ID" value="NZ_NOWT01000067.1"/>
</dbReference>
<geneLocation type="plasmid" evidence="1">
    <name>unnamed</name>
</geneLocation>
<evidence type="ECO:0000313" key="2">
    <source>
        <dbReference type="Proteomes" id="UP000215367"/>
    </source>
</evidence>
<accession>A0A235H4S8</accession>